<dbReference type="PIRSF" id="PIRSF006470">
    <property type="entry name" value="DctB"/>
    <property type="match status" value="1"/>
</dbReference>
<dbReference type="InterPro" id="IPR018389">
    <property type="entry name" value="DctP_fam"/>
</dbReference>
<comment type="subcellular location">
    <subcellularLocation>
        <location evidence="1">Cell envelope</location>
    </subcellularLocation>
</comment>
<dbReference type="EMBL" id="QFFI01000001">
    <property type="protein sequence ID" value="PWG65744.1"/>
    <property type="molecule type" value="Genomic_DNA"/>
</dbReference>
<feature type="chain" id="PRO_5015601587" evidence="5">
    <location>
        <begin position="23"/>
        <end position="324"/>
    </location>
</feature>
<evidence type="ECO:0000313" key="6">
    <source>
        <dbReference type="EMBL" id="PWG65744.1"/>
    </source>
</evidence>
<dbReference type="CDD" id="cd13603">
    <property type="entry name" value="PBP2_TRAP_Siap_TeaA_like"/>
    <property type="match status" value="1"/>
</dbReference>
<name>A0A2U2N9V1_9GAMM</name>
<dbReference type="NCBIfam" id="NF037995">
    <property type="entry name" value="TRAP_S1"/>
    <property type="match status" value="1"/>
</dbReference>
<dbReference type="OrthoDB" id="5670809at2"/>
<keyword evidence="7" id="KW-1185">Reference proteome</keyword>
<gene>
    <name evidence="6" type="ORF">DEM34_00275</name>
</gene>
<evidence type="ECO:0000256" key="5">
    <source>
        <dbReference type="SAM" id="SignalP"/>
    </source>
</evidence>
<comment type="similarity">
    <text evidence="2">Belongs to the bacterial solute-binding protein 7 family.</text>
</comment>
<evidence type="ECO:0000256" key="3">
    <source>
        <dbReference type="ARBA" id="ARBA00022448"/>
    </source>
</evidence>
<dbReference type="GO" id="GO:0055085">
    <property type="term" value="P:transmembrane transport"/>
    <property type="evidence" value="ECO:0007669"/>
    <property type="project" value="InterPro"/>
</dbReference>
<keyword evidence="4 5" id="KW-0732">Signal</keyword>
<keyword evidence="3" id="KW-0813">Transport</keyword>
<dbReference type="InterPro" id="IPR004682">
    <property type="entry name" value="TRAP_DctP"/>
</dbReference>
<dbReference type="AlphaFoldDB" id="A0A2U2N9V1"/>
<feature type="signal peptide" evidence="5">
    <location>
        <begin position="1"/>
        <end position="22"/>
    </location>
</feature>
<dbReference type="PANTHER" id="PTHR33376:SF4">
    <property type="entry name" value="SIALIC ACID-BINDING PERIPLASMIC PROTEIN SIAP"/>
    <property type="match status" value="1"/>
</dbReference>
<dbReference type="NCBIfam" id="TIGR00787">
    <property type="entry name" value="dctP"/>
    <property type="match status" value="1"/>
</dbReference>
<dbReference type="PANTHER" id="PTHR33376">
    <property type="match status" value="1"/>
</dbReference>
<dbReference type="Pfam" id="PF03480">
    <property type="entry name" value="DctP"/>
    <property type="match status" value="1"/>
</dbReference>
<protein>
    <submittedName>
        <fullName evidence="6">C4-dicarboxylate ABC transporter</fullName>
    </submittedName>
</protein>
<dbReference type="Gene3D" id="3.40.190.170">
    <property type="entry name" value="Bacterial extracellular solute-binding protein, family 7"/>
    <property type="match status" value="1"/>
</dbReference>
<evidence type="ECO:0000256" key="4">
    <source>
        <dbReference type="ARBA" id="ARBA00022729"/>
    </source>
</evidence>
<dbReference type="InterPro" id="IPR038404">
    <property type="entry name" value="TRAP_DctP_sf"/>
</dbReference>
<dbReference type="Proteomes" id="UP000245474">
    <property type="component" value="Unassembled WGS sequence"/>
</dbReference>
<evidence type="ECO:0000256" key="2">
    <source>
        <dbReference type="ARBA" id="ARBA00009023"/>
    </source>
</evidence>
<evidence type="ECO:0000313" key="7">
    <source>
        <dbReference type="Proteomes" id="UP000245474"/>
    </source>
</evidence>
<evidence type="ECO:0000256" key="1">
    <source>
        <dbReference type="ARBA" id="ARBA00004196"/>
    </source>
</evidence>
<proteinExistence type="inferred from homology"/>
<reference evidence="6 7" key="1">
    <citation type="submission" date="2018-05" db="EMBL/GenBank/DDBJ databases">
        <title>Spiribacter halobius sp. nov., a moderately halophilic bacterium isolated from marine solar saltern.</title>
        <authorList>
            <person name="Zheng W.-S."/>
            <person name="Lu D.-C."/>
            <person name="Du Z.-J."/>
        </authorList>
    </citation>
    <scope>NUCLEOTIDE SEQUENCE [LARGE SCALE GENOMIC DNA]</scope>
    <source>
        <strain evidence="6 7">E85</strain>
    </source>
</reference>
<sequence>MTRCSAAVAALALWLTPGAGMAQTELQFGHVGNPGSLFSQSADEFAKRANERLGDDYEVVVYGSSQLGSDTSMLQKVKLGQVTFTLPSTVMSSVVPQFGVFEMPYLVSDREHMARIAEEVVKPMLYPLAEEQGYKIIGIWENGFRQITNNVRPINVPADLDGIKLRTPKGKWRVRMFEEYGADPSPMALSEVFTALQTGTMDGQENPLVQIYSQKFQEVQDYLSITNHVYTPAYVTVSANHWQQLPADVREVLESTAEELQGYVYEIAAAQDEELLGEMEAAGMEINEADQQAFVDASGPIYDAFAEEVEGGRELIDSALELAE</sequence>
<dbReference type="GO" id="GO:0030288">
    <property type="term" value="C:outer membrane-bounded periplasmic space"/>
    <property type="evidence" value="ECO:0007669"/>
    <property type="project" value="InterPro"/>
</dbReference>
<comment type="caution">
    <text evidence="6">The sequence shown here is derived from an EMBL/GenBank/DDBJ whole genome shotgun (WGS) entry which is preliminary data.</text>
</comment>
<accession>A0A2U2N9V1</accession>
<organism evidence="6 7">
    <name type="scientific">Sediminicurvatus halobius</name>
    <dbReference type="NCBI Taxonomy" id="2182432"/>
    <lineage>
        <taxon>Bacteria</taxon>
        <taxon>Pseudomonadati</taxon>
        <taxon>Pseudomonadota</taxon>
        <taxon>Gammaproteobacteria</taxon>
        <taxon>Chromatiales</taxon>
        <taxon>Ectothiorhodospiraceae</taxon>
        <taxon>Sediminicurvatus</taxon>
    </lineage>
</organism>